<evidence type="ECO:0000256" key="2">
    <source>
        <dbReference type="SAM" id="SignalP"/>
    </source>
</evidence>
<feature type="compositionally biased region" description="Pro residues" evidence="1">
    <location>
        <begin position="94"/>
        <end position="107"/>
    </location>
</feature>
<dbReference type="KEGG" id="dcr:108213618"/>
<keyword evidence="4" id="KW-1185">Reference proteome</keyword>
<organism evidence="3 4">
    <name type="scientific">Daucus carota subsp. sativus</name>
    <name type="common">Carrot</name>
    <dbReference type="NCBI Taxonomy" id="79200"/>
    <lineage>
        <taxon>Eukaryota</taxon>
        <taxon>Viridiplantae</taxon>
        <taxon>Streptophyta</taxon>
        <taxon>Embryophyta</taxon>
        <taxon>Tracheophyta</taxon>
        <taxon>Spermatophyta</taxon>
        <taxon>Magnoliopsida</taxon>
        <taxon>eudicotyledons</taxon>
        <taxon>Gunneridae</taxon>
        <taxon>Pentapetalae</taxon>
        <taxon>asterids</taxon>
        <taxon>campanulids</taxon>
        <taxon>Apiales</taxon>
        <taxon>Apiaceae</taxon>
        <taxon>Apioideae</taxon>
        <taxon>Scandiceae</taxon>
        <taxon>Daucinae</taxon>
        <taxon>Daucus</taxon>
        <taxon>Daucus sect. Daucus</taxon>
    </lineage>
</organism>
<proteinExistence type="predicted"/>
<evidence type="ECO:0000313" key="4">
    <source>
        <dbReference type="Proteomes" id="UP000077755"/>
    </source>
</evidence>
<accession>A0AAF0WLG2</accession>
<reference evidence="3" key="1">
    <citation type="journal article" date="2016" name="Nat. Genet.">
        <title>A high-quality carrot genome assembly provides new insights into carotenoid accumulation and asterid genome evolution.</title>
        <authorList>
            <person name="Iorizzo M."/>
            <person name="Ellison S."/>
            <person name="Senalik D."/>
            <person name="Zeng P."/>
            <person name="Satapoomin P."/>
            <person name="Huang J."/>
            <person name="Bowman M."/>
            <person name="Iovene M."/>
            <person name="Sanseverino W."/>
            <person name="Cavagnaro P."/>
            <person name="Yildiz M."/>
            <person name="Macko-Podgorni A."/>
            <person name="Moranska E."/>
            <person name="Grzebelus E."/>
            <person name="Grzebelus D."/>
            <person name="Ashrafi H."/>
            <person name="Zheng Z."/>
            <person name="Cheng S."/>
            <person name="Spooner D."/>
            <person name="Van Deynze A."/>
            <person name="Simon P."/>
        </authorList>
    </citation>
    <scope>NUCLEOTIDE SEQUENCE</scope>
    <source>
        <tissue evidence="3">Leaf</tissue>
    </source>
</reference>
<feature type="region of interest" description="Disordered" evidence="1">
    <location>
        <begin position="91"/>
        <end position="116"/>
    </location>
</feature>
<evidence type="ECO:0000256" key="1">
    <source>
        <dbReference type="SAM" id="MobiDB-lite"/>
    </source>
</evidence>
<protein>
    <submittedName>
        <fullName evidence="3">Uncharacterized protein</fullName>
    </submittedName>
</protein>
<gene>
    <name evidence="3" type="ORF">DCAR_0310006</name>
</gene>
<dbReference type="EMBL" id="CP093345">
    <property type="protein sequence ID" value="WOG90761.1"/>
    <property type="molecule type" value="Genomic_DNA"/>
</dbReference>
<dbReference type="PANTHER" id="PTHR37249:SF3">
    <property type="entry name" value="OS03G0206201 PROTEIN"/>
    <property type="match status" value="1"/>
</dbReference>
<keyword evidence="2" id="KW-0732">Signal</keyword>
<evidence type="ECO:0000313" key="3">
    <source>
        <dbReference type="EMBL" id="WOG90761.1"/>
    </source>
</evidence>
<feature type="chain" id="PRO_5041999349" evidence="2">
    <location>
        <begin position="21"/>
        <end position="116"/>
    </location>
</feature>
<dbReference type="Proteomes" id="UP000077755">
    <property type="component" value="Chromosome 3"/>
</dbReference>
<dbReference type="PANTHER" id="PTHR37249">
    <property type="entry name" value="OS03G0206201 PROTEIN"/>
    <property type="match status" value="1"/>
</dbReference>
<dbReference type="AlphaFoldDB" id="A0AAF0WLG2"/>
<name>A0AAF0WLG2_DAUCS</name>
<sequence>MRSFGFWILLLLVGTALVCLVTIINTSLPDTDFNLHKKDMTLTTTSRKMKNIGYTSKTGADHYYLEDYGRNDPVPSSKAYIRHGTIQHGSPLMPYIPKPSPPAPPVPGRAKRDGLP</sequence>
<feature type="signal peptide" evidence="2">
    <location>
        <begin position="1"/>
        <end position="20"/>
    </location>
</feature>
<reference evidence="3" key="2">
    <citation type="submission" date="2022-03" db="EMBL/GenBank/DDBJ databases">
        <title>Draft title - Genomic analysis of global carrot germplasm unveils the trajectory of domestication and the origin of high carotenoid orange carrot.</title>
        <authorList>
            <person name="Iorizzo M."/>
            <person name="Ellison S."/>
            <person name="Senalik D."/>
            <person name="Macko-Podgorni A."/>
            <person name="Grzebelus D."/>
            <person name="Bostan H."/>
            <person name="Rolling W."/>
            <person name="Curaba J."/>
            <person name="Simon P."/>
        </authorList>
    </citation>
    <scope>NUCLEOTIDE SEQUENCE</scope>
    <source>
        <tissue evidence="3">Leaf</tissue>
    </source>
</reference>